<dbReference type="AlphaFoldDB" id="A0A3B0BSB5"/>
<accession>A0A3B0BSB5</accession>
<keyword evidence="2" id="KW-0238">DNA-binding</keyword>
<dbReference type="SMART" id="SM00342">
    <property type="entry name" value="HTH_ARAC"/>
    <property type="match status" value="1"/>
</dbReference>
<evidence type="ECO:0000259" key="4">
    <source>
        <dbReference type="PROSITE" id="PS01124"/>
    </source>
</evidence>
<dbReference type="PANTHER" id="PTHR43280">
    <property type="entry name" value="ARAC-FAMILY TRANSCRIPTIONAL REGULATOR"/>
    <property type="match status" value="1"/>
</dbReference>
<evidence type="ECO:0000256" key="1">
    <source>
        <dbReference type="ARBA" id="ARBA00023015"/>
    </source>
</evidence>
<name>A0A3B0BSB5_9FLAO</name>
<dbReference type="InterPro" id="IPR009057">
    <property type="entry name" value="Homeodomain-like_sf"/>
</dbReference>
<dbReference type="PROSITE" id="PS00041">
    <property type="entry name" value="HTH_ARAC_FAMILY_1"/>
    <property type="match status" value="1"/>
</dbReference>
<organism evidence="5 6">
    <name type="scientific">Ulvibacterium marinum</name>
    <dbReference type="NCBI Taxonomy" id="2419782"/>
    <lineage>
        <taxon>Bacteria</taxon>
        <taxon>Pseudomonadati</taxon>
        <taxon>Bacteroidota</taxon>
        <taxon>Flavobacteriia</taxon>
        <taxon>Flavobacteriales</taxon>
        <taxon>Flavobacteriaceae</taxon>
        <taxon>Ulvibacterium</taxon>
    </lineage>
</organism>
<dbReference type="InterPro" id="IPR018062">
    <property type="entry name" value="HTH_AraC-typ_CS"/>
</dbReference>
<dbReference type="Gene3D" id="1.10.10.60">
    <property type="entry name" value="Homeodomain-like"/>
    <property type="match status" value="2"/>
</dbReference>
<evidence type="ECO:0000313" key="6">
    <source>
        <dbReference type="Proteomes" id="UP000276603"/>
    </source>
</evidence>
<feature type="domain" description="HTH araC/xylS-type" evidence="4">
    <location>
        <begin position="164"/>
        <end position="262"/>
    </location>
</feature>
<evidence type="ECO:0000313" key="5">
    <source>
        <dbReference type="EMBL" id="RKN75139.1"/>
    </source>
</evidence>
<proteinExistence type="predicted"/>
<dbReference type="EMBL" id="RBCJ01000008">
    <property type="protein sequence ID" value="RKN75139.1"/>
    <property type="molecule type" value="Genomic_DNA"/>
</dbReference>
<keyword evidence="1" id="KW-0805">Transcription regulation</keyword>
<dbReference type="GO" id="GO:0043565">
    <property type="term" value="F:sequence-specific DNA binding"/>
    <property type="evidence" value="ECO:0007669"/>
    <property type="project" value="InterPro"/>
</dbReference>
<sequence length="265" mass="30649">MKVLSEGQFFGKSLKIGSNDVFEFSLTEYGKDSFINYHYHTNNYLSVLVEGSYLEKNKQEILPIKSGDILFRPYLYSHQNLFINSKGTCFNVEFKMDWEQKLGIKLKLPKKYVRYESATLPSLFTLLRGFKLGIETDITSELIYDWLFTANQKNLNHSHLPCVSSAAKILDGELSEYHSLKGIAERIHVHPVYLARAFKKKKGLTVGEYQLRSKLTNAVFLLLNTSKTISDISFENGFYDDAHFIRSFKATYKISPYQFRLQIKS</sequence>
<keyword evidence="3" id="KW-0804">Transcription</keyword>
<reference evidence="5 6" key="1">
    <citation type="submission" date="2018-10" db="EMBL/GenBank/DDBJ databases">
        <title>Ulvibacterium marinum gen. nov., sp. nov., a novel marine bacterium of the family Flavobacteriaceae, isolated from a culture of the green alga Ulva prolifera.</title>
        <authorList>
            <person name="Zhang Z."/>
        </authorList>
    </citation>
    <scope>NUCLEOTIDE SEQUENCE [LARGE SCALE GENOMIC DNA]</scope>
    <source>
        <strain evidence="5 6">CCMM003</strain>
    </source>
</reference>
<comment type="caution">
    <text evidence="5">The sequence shown here is derived from an EMBL/GenBank/DDBJ whole genome shotgun (WGS) entry which is preliminary data.</text>
</comment>
<dbReference type="Proteomes" id="UP000276603">
    <property type="component" value="Unassembled WGS sequence"/>
</dbReference>
<protein>
    <submittedName>
        <fullName evidence="5">AraC family transcriptional regulator</fullName>
    </submittedName>
</protein>
<dbReference type="GO" id="GO:0003700">
    <property type="term" value="F:DNA-binding transcription factor activity"/>
    <property type="evidence" value="ECO:0007669"/>
    <property type="project" value="InterPro"/>
</dbReference>
<evidence type="ECO:0000256" key="3">
    <source>
        <dbReference type="ARBA" id="ARBA00023163"/>
    </source>
</evidence>
<dbReference type="PANTHER" id="PTHR43280:SF2">
    <property type="entry name" value="HTH-TYPE TRANSCRIPTIONAL REGULATOR EXSA"/>
    <property type="match status" value="1"/>
</dbReference>
<evidence type="ECO:0000256" key="2">
    <source>
        <dbReference type="ARBA" id="ARBA00023125"/>
    </source>
</evidence>
<dbReference type="RefSeq" id="WP_120714482.1">
    <property type="nucleotide sequence ID" value="NZ_RBCJ01000008.1"/>
</dbReference>
<keyword evidence="6" id="KW-1185">Reference proteome</keyword>
<gene>
    <name evidence="5" type="ORF">D7Z94_25410</name>
</gene>
<dbReference type="SUPFAM" id="SSF46689">
    <property type="entry name" value="Homeodomain-like"/>
    <property type="match status" value="2"/>
</dbReference>
<dbReference type="PROSITE" id="PS01124">
    <property type="entry name" value="HTH_ARAC_FAMILY_2"/>
    <property type="match status" value="1"/>
</dbReference>
<dbReference type="OrthoDB" id="511992at2"/>
<dbReference type="Pfam" id="PF12833">
    <property type="entry name" value="HTH_18"/>
    <property type="match status" value="1"/>
</dbReference>
<dbReference type="InterPro" id="IPR018060">
    <property type="entry name" value="HTH_AraC"/>
</dbReference>